<dbReference type="EMBL" id="AGEG01000016">
    <property type="protein sequence ID" value="EHR36166.1"/>
    <property type="molecule type" value="Genomic_DNA"/>
</dbReference>
<protein>
    <recommendedName>
        <fullName evidence="1">Uracil-DNA glycosylase-like domain-containing protein</fullName>
    </recommendedName>
</protein>
<accession>H3NKN8</accession>
<dbReference type="PANTHER" id="PTHR42160">
    <property type="entry name" value="URACIL-DNA GLYCOSYLASE SUPERFAMILY PROTEIN"/>
    <property type="match status" value="1"/>
</dbReference>
<dbReference type="RefSeq" id="WP_006309639.1">
    <property type="nucleotide sequence ID" value="NZ_JH601133.1"/>
</dbReference>
<dbReference type="Gene3D" id="3.40.470.10">
    <property type="entry name" value="Uracil-DNA glycosylase-like domain"/>
    <property type="match status" value="1"/>
</dbReference>
<keyword evidence="3" id="KW-1185">Reference proteome</keyword>
<dbReference type="InterPro" id="IPR036895">
    <property type="entry name" value="Uracil-DNA_glycosylase-like_sf"/>
</dbReference>
<dbReference type="SUPFAM" id="SSF52141">
    <property type="entry name" value="Uracil-DNA glycosylase-like"/>
    <property type="match status" value="1"/>
</dbReference>
<gene>
    <name evidence="2" type="ORF">HMPREF9708_01427</name>
</gene>
<sequence length="200" mass="23159">MEDSFQAIRSAIQAHPDNKVYTDQGWQPIYTAGPQAKLAIIGQAPGRKAQESQIAWHDASGDRLRQWLRIEPEAFYDPNQVALLPMDFYYPGKGKTGDKPPRKEFADIWHPQLLERMPAIRLIILVGRYAQEAYLTKDNRSTLTERVRHFQDYLPDFFPIVHPSPLNGRWLNRNPWFQEEVLPALQDQVQQVLTTHSEGQ</sequence>
<evidence type="ECO:0000313" key="3">
    <source>
        <dbReference type="Proteomes" id="UP000006190"/>
    </source>
</evidence>
<dbReference type="Proteomes" id="UP000006190">
    <property type="component" value="Unassembled WGS sequence"/>
</dbReference>
<comment type="caution">
    <text evidence="2">The sequence shown here is derived from an EMBL/GenBank/DDBJ whole genome shotgun (WGS) entry which is preliminary data.</text>
</comment>
<dbReference type="OrthoDB" id="9789139at2"/>
<dbReference type="STRING" id="883113.HMPREF9708_01427"/>
<dbReference type="HOGENOM" id="CLU_075800_0_0_9"/>
<dbReference type="SMART" id="SM00986">
    <property type="entry name" value="UDG"/>
    <property type="match status" value="1"/>
</dbReference>
<evidence type="ECO:0000313" key="2">
    <source>
        <dbReference type="EMBL" id="EHR36166.1"/>
    </source>
</evidence>
<dbReference type="CDD" id="cd10033">
    <property type="entry name" value="UDG_like"/>
    <property type="match status" value="1"/>
</dbReference>
<evidence type="ECO:0000259" key="1">
    <source>
        <dbReference type="SMART" id="SM00986"/>
    </source>
</evidence>
<name>H3NKN8_9LACT</name>
<dbReference type="SMART" id="SM00987">
    <property type="entry name" value="UreE_C"/>
    <property type="match status" value="1"/>
</dbReference>
<dbReference type="Pfam" id="PF03167">
    <property type="entry name" value="UDG"/>
    <property type="match status" value="1"/>
</dbReference>
<proteinExistence type="predicted"/>
<dbReference type="InterPro" id="IPR047124">
    <property type="entry name" value="HI_0220.2"/>
</dbReference>
<dbReference type="PANTHER" id="PTHR42160:SF1">
    <property type="entry name" value="URACIL-DNA GLYCOSYLASE SUPERFAMILY PROTEIN"/>
    <property type="match status" value="1"/>
</dbReference>
<reference evidence="2 3" key="1">
    <citation type="submission" date="2012-01" db="EMBL/GenBank/DDBJ databases">
        <title>The Genome Sequence of Facklamia languida CCUG 37842.</title>
        <authorList>
            <consortium name="The Broad Institute Genome Sequencing Platform"/>
            <person name="Earl A."/>
            <person name="Ward D."/>
            <person name="Feldgarden M."/>
            <person name="Gevers D."/>
            <person name="Huys G."/>
            <person name="Young S.K."/>
            <person name="Zeng Q."/>
            <person name="Gargeya S."/>
            <person name="Fitzgerald M."/>
            <person name="Haas B."/>
            <person name="Abouelleil A."/>
            <person name="Alvarado L."/>
            <person name="Arachchi H.M."/>
            <person name="Berlin A."/>
            <person name="Chapman S.B."/>
            <person name="Gearin G."/>
            <person name="Goldberg J."/>
            <person name="Griggs A."/>
            <person name="Gujja S."/>
            <person name="Hansen M."/>
            <person name="Heiman D."/>
            <person name="Howarth C."/>
            <person name="Larimer J."/>
            <person name="Lui A."/>
            <person name="MacDonald P.J.P."/>
            <person name="McCowen C."/>
            <person name="Montmayeur A."/>
            <person name="Murphy C."/>
            <person name="Neiman D."/>
            <person name="Pearson M."/>
            <person name="Priest M."/>
            <person name="Roberts A."/>
            <person name="Saif S."/>
            <person name="Shea T."/>
            <person name="Sisk P."/>
            <person name="Stolte C."/>
            <person name="Sykes S."/>
            <person name="Wortman J."/>
            <person name="Nusbaum C."/>
            <person name="Birren B."/>
        </authorList>
    </citation>
    <scope>NUCLEOTIDE SEQUENCE [LARGE SCALE GENOMIC DNA]</scope>
    <source>
        <strain evidence="2 3">CCUG 37842</strain>
    </source>
</reference>
<dbReference type="InterPro" id="IPR005122">
    <property type="entry name" value="Uracil-DNA_glycosylase-like"/>
</dbReference>
<dbReference type="eggNOG" id="COG1573">
    <property type="taxonomic scope" value="Bacteria"/>
</dbReference>
<organism evidence="2 3">
    <name type="scientific">Facklamia languida CCUG 37842</name>
    <dbReference type="NCBI Taxonomy" id="883113"/>
    <lineage>
        <taxon>Bacteria</taxon>
        <taxon>Bacillati</taxon>
        <taxon>Bacillota</taxon>
        <taxon>Bacilli</taxon>
        <taxon>Lactobacillales</taxon>
        <taxon>Aerococcaceae</taxon>
        <taxon>Facklamia</taxon>
    </lineage>
</organism>
<feature type="domain" description="Uracil-DNA glycosylase-like" evidence="1">
    <location>
        <begin position="29"/>
        <end position="186"/>
    </location>
</feature>
<dbReference type="AlphaFoldDB" id="H3NKN8"/>
<dbReference type="PATRIC" id="fig|883113.3.peg.1425"/>